<evidence type="ECO:0000313" key="3">
    <source>
        <dbReference type="Proteomes" id="UP000232323"/>
    </source>
</evidence>
<accession>A0A250WW53</accession>
<organism evidence="2 3">
    <name type="scientific">Chlamydomonas eustigma</name>
    <dbReference type="NCBI Taxonomy" id="1157962"/>
    <lineage>
        <taxon>Eukaryota</taxon>
        <taxon>Viridiplantae</taxon>
        <taxon>Chlorophyta</taxon>
        <taxon>core chlorophytes</taxon>
        <taxon>Chlorophyceae</taxon>
        <taxon>CS clade</taxon>
        <taxon>Chlamydomonadales</taxon>
        <taxon>Chlamydomonadaceae</taxon>
        <taxon>Chlamydomonas</taxon>
    </lineage>
</organism>
<protein>
    <submittedName>
        <fullName evidence="2">Uncharacterized protein</fullName>
    </submittedName>
</protein>
<gene>
    <name evidence="2" type="ORF">CEUSTIGMA_g2298.t1</name>
</gene>
<dbReference type="EMBL" id="BEGY01000009">
    <property type="protein sequence ID" value="GAX74852.1"/>
    <property type="molecule type" value="Genomic_DNA"/>
</dbReference>
<dbReference type="AlphaFoldDB" id="A0A250WW53"/>
<sequence>MKASHLGLTQATNEESSDKQRGDCPAWIKSYIKFQEKEMSNNSSKVLAYSCCGRRGHLCGGIAERILAMMEAAKLAEYSQRVVAFQWCTSGSIERMLQPNLIDWRLMFNDKRLESLPDHEERGWDSIAASAVTKEKVRSGADAVVRIKLTNNLADKSAKLPRYQLEANHIVDSSCLFHALFRPSSKVEKGMRDIRRLLFGSEDTPYLAVDLQLSAFEAGVEKQKFTQFTAFMTVLSCARILADINSITAPILLLTDHPLLQQQLRDGLIKGFVTTPRQQHGEPLLKADGDLNSAMEEVLLTGVESLGLLGSSKCLITSPTDSSRVSELWGRHRCVVSIEQCISYHAKHKEKRALKDI</sequence>
<keyword evidence="3" id="KW-1185">Reference proteome</keyword>
<reference evidence="2 3" key="1">
    <citation type="submission" date="2017-08" db="EMBL/GenBank/DDBJ databases">
        <title>Acidophilic green algal genome provides insights into adaptation to an acidic environment.</title>
        <authorList>
            <person name="Hirooka S."/>
            <person name="Hirose Y."/>
            <person name="Kanesaki Y."/>
            <person name="Higuchi S."/>
            <person name="Fujiwara T."/>
            <person name="Onuma R."/>
            <person name="Era A."/>
            <person name="Ohbayashi R."/>
            <person name="Uzuka A."/>
            <person name="Nozaki H."/>
            <person name="Yoshikawa H."/>
            <person name="Miyagishima S.Y."/>
        </authorList>
    </citation>
    <scope>NUCLEOTIDE SEQUENCE [LARGE SCALE GENOMIC DNA]</scope>
    <source>
        <strain evidence="2 3">NIES-2499</strain>
    </source>
</reference>
<dbReference type="STRING" id="1157962.A0A250WW53"/>
<evidence type="ECO:0000256" key="1">
    <source>
        <dbReference type="SAM" id="MobiDB-lite"/>
    </source>
</evidence>
<comment type="caution">
    <text evidence="2">The sequence shown here is derived from an EMBL/GenBank/DDBJ whole genome shotgun (WGS) entry which is preliminary data.</text>
</comment>
<name>A0A250WW53_9CHLO</name>
<evidence type="ECO:0000313" key="2">
    <source>
        <dbReference type="EMBL" id="GAX74852.1"/>
    </source>
</evidence>
<proteinExistence type="predicted"/>
<dbReference type="Proteomes" id="UP000232323">
    <property type="component" value="Unassembled WGS sequence"/>
</dbReference>
<feature type="region of interest" description="Disordered" evidence="1">
    <location>
        <begin position="1"/>
        <end position="22"/>
    </location>
</feature>